<evidence type="ECO:0000313" key="2">
    <source>
        <dbReference type="Proteomes" id="UP000784294"/>
    </source>
</evidence>
<comment type="caution">
    <text evidence="1">The sequence shown here is derived from an EMBL/GenBank/DDBJ whole genome shotgun (WGS) entry which is preliminary data.</text>
</comment>
<organism evidence="1 2">
    <name type="scientific">Protopolystoma xenopodis</name>
    <dbReference type="NCBI Taxonomy" id="117903"/>
    <lineage>
        <taxon>Eukaryota</taxon>
        <taxon>Metazoa</taxon>
        <taxon>Spiralia</taxon>
        <taxon>Lophotrochozoa</taxon>
        <taxon>Platyhelminthes</taxon>
        <taxon>Monogenea</taxon>
        <taxon>Polyopisthocotylea</taxon>
        <taxon>Polystomatidea</taxon>
        <taxon>Polystomatidae</taxon>
        <taxon>Protopolystoma</taxon>
    </lineage>
</organism>
<sequence length="67" mass="7452">MTGMLIKFGKGKVVELLPDRTTAILRFPCRNLMMHPTLITCTAFSRIVARKTSLPFLLSLELSSVEG</sequence>
<accession>A0A3S5CIB6</accession>
<gene>
    <name evidence="1" type="ORF">PXEA_LOCUS17237</name>
</gene>
<keyword evidence="2" id="KW-1185">Reference proteome</keyword>
<evidence type="ECO:0000313" key="1">
    <source>
        <dbReference type="EMBL" id="VEL23797.1"/>
    </source>
</evidence>
<name>A0A3S5CIB6_9PLAT</name>
<reference evidence="1" key="1">
    <citation type="submission" date="2018-11" db="EMBL/GenBank/DDBJ databases">
        <authorList>
            <consortium name="Pathogen Informatics"/>
        </authorList>
    </citation>
    <scope>NUCLEOTIDE SEQUENCE</scope>
</reference>
<protein>
    <submittedName>
        <fullName evidence="1">Uncharacterized protein</fullName>
    </submittedName>
</protein>
<dbReference type="AlphaFoldDB" id="A0A3S5CIB6"/>
<dbReference type="Proteomes" id="UP000784294">
    <property type="component" value="Unassembled WGS sequence"/>
</dbReference>
<proteinExistence type="predicted"/>
<dbReference type="EMBL" id="CAAALY010064004">
    <property type="protein sequence ID" value="VEL23797.1"/>
    <property type="molecule type" value="Genomic_DNA"/>
</dbReference>